<reference evidence="2 3" key="2">
    <citation type="journal article" date="2013" name="Genome Biol. Evol.">
        <title>Genome sequencing of Giardia lamblia genotypes A2 and B isolates (DH and GS) and comparative analysis with the genomes of genotypes A1 and E (WB and Pig).</title>
        <authorList>
            <person name="Adam R.D."/>
            <person name="Dahlstrom E.W."/>
            <person name="Martens C.A."/>
            <person name="Bruno D.P."/>
            <person name="Barbian K.D."/>
            <person name="Ricklefs S.M."/>
            <person name="Hernandez M.M."/>
            <person name="Narla N.P."/>
            <person name="Patel R.B."/>
            <person name="Porcella S.F."/>
            <person name="Nash T.E."/>
        </authorList>
    </citation>
    <scope>NUCLEOTIDE SEQUENCE [LARGE SCALE GENOMIC DNA]</scope>
    <source>
        <strain evidence="2 3">GS</strain>
    </source>
</reference>
<proteinExistence type="predicted"/>
<dbReference type="AlphaFoldDB" id="V6TU23"/>
<comment type="caution">
    <text evidence="2">The sequence shown here is derived from an EMBL/GenBank/DDBJ whole genome shotgun (WGS) entry which is preliminary data.</text>
</comment>
<reference evidence="3" key="1">
    <citation type="submission" date="2012-02" db="EMBL/GenBank/DDBJ databases">
        <title>Genome sequencing of Giardia lamblia Genotypes A2 and B isolates (DH and GS) and comparative analysis with the genomes of Genotypes A1 and E (WB and Pig).</title>
        <authorList>
            <person name="Adam R."/>
            <person name="Dahlstrom E."/>
            <person name="Martens C."/>
            <person name="Bruno D."/>
            <person name="Barbian K."/>
            <person name="Porcella S.F."/>
            <person name="Nash T."/>
        </authorList>
    </citation>
    <scope>NUCLEOTIDE SEQUENCE</scope>
    <source>
        <strain evidence="3">GS</strain>
    </source>
</reference>
<feature type="non-terminal residue" evidence="2">
    <location>
        <position position="1"/>
    </location>
</feature>
<organism evidence="2 3">
    <name type="scientific">Giardia intestinalis</name>
    <name type="common">Giardia lamblia</name>
    <dbReference type="NCBI Taxonomy" id="5741"/>
    <lineage>
        <taxon>Eukaryota</taxon>
        <taxon>Metamonada</taxon>
        <taxon>Diplomonadida</taxon>
        <taxon>Hexamitidae</taxon>
        <taxon>Giardiinae</taxon>
        <taxon>Giardia</taxon>
    </lineage>
</organism>
<dbReference type="EMBL" id="AHHH01000097">
    <property type="protein sequence ID" value="ESU42084.1"/>
    <property type="molecule type" value="Genomic_DNA"/>
</dbReference>
<evidence type="ECO:0000313" key="2">
    <source>
        <dbReference type="EMBL" id="ESU42084.1"/>
    </source>
</evidence>
<gene>
    <name evidence="2" type="ORF">GSB_153843</name>
</gene>
<dbReference type="Proteomes" id="UP000018040">
    <property type="component" value="Unassembled WGS sequence"/>
</dbReference>
<evidence type="ECO:0000256" key="1">
    <source>
        <dbReference type="SAM" id="MobiDB-lite"/>
    </source>
</evidence>
<protein>
    <submittedName>
        <fullName evidence="2">Uncharacterized protein</fullName>
    </submittedName>
</protein>
<accession>V6TU23</accession>
<evidence type="ECO:0000313" key="3">
    <source>
        <dbReference type="Proteomes" id="UP000018040"/>
    </source>
</evidence>
<feature type="compositionally biased region" description="Polar residues" evidence="1">
    <location>
        <begin position="1"/>
        <end position="12"/>
    </location>
</feature>
<feature type="region of interest" description="Disordered" evidence="1">
    <location>
        <begin position="1"/>
        <end position="37"/>
    </location>
</feature>
<name>V6TU23_GIAIN</name>
<sequence length="37" mass="3575">VGTAASPGSQTRGLALSGRESPALVEALSHGGPDRGD</sequence>